<reference evidence="3" key="1">
    <citation type="journal article" date="2019" name="Toxins">
        <title>The dual prey-inactivation strategy of spiders-in-depth venomic analysis of Cupiennius salei.</title>
        <authorList>
            <person name="Kuhn-Nentwig L."/>
            <person name="Langenegger N."/>
            <person name="Heller M."/>
            <person name="Koua D."/>
            <person name="Nentwig W."/>
        </authorList>
    </citation>
    <scope>NUCLEOTIDE SEQUENCE</scope>
    <source>
        <tissue evidence="3">Venom gland</tissue>
    </source>
</reference>
<evidence type="ECO:0000256" key="1">
    <source>
        <dbReference type="SAM" id="SignalP"/>
    </source>
</evidence>
<proteinExistence type="evidence at transcript level"/>
<feature type="signal peptide" evidence="1">
    <location>
        <begin position="1"/>
        <end position="21"/>
    </location>
</feature>
<name>A0A4Y5UGN7_CUPSA</name>
<protein>
    <submittedName>
        <fullName evidence="2">Toxin 38 isoform b S1</fullName>
    </submittedName>
    <submittedName>
        <fullName evidence="3">Toxin 38 isoform b S2</fullName>
    </submittedName>
    <submittedName>
        <fullName evidence="4">Toxin 38 isoform b S3</fullName>
    </submittedName>
</protein>
<organism evidence="3">
    <name type="scientific">Cupiennius salei</name>
    <name type="common">American wandering spider</name>
    <dbReference type="NCBI Taxonomy" id="6928"/>
    <lineage>
        <taxon>Eukaryota</taxon>
        <taxon>Metazoa</taxon>
        <taxon>Ecdysozoa</taxon>
        <taxon>Arthropoda</taxon>
        <taxon>Chelicerata</taxon>
        <taxon>Arachnida</taxon>
        <taxon>Araneae</taxon>
        <taxon>Araneomorphae</taxon>
        <taxon>Entelegynae</taxon>
        <taxon>Lycosoidea</taxon>
        <taxon>Ctenidae</taxon>
        <taxon>Cupiennius</taxon>
    </lineage>
</organism>
<dbReference type="EMBL" id="MH754599">
    <property type="protein sequence ID" value="QDC23134.1"/>
    <property type="molecule type" value="mRNA"/>
</dbReference>
<dbReference type="EMBL" id="MH754598">
    <property type="protein sequence ID" value="QDC23133.1"/>
    <property type="molecule type" value="mRNA"/>
</dbReference>
<evidence type="ECO:0000313" key="3">
    <source>
        <dbReference type="EMBL" id="QDC23134.1"/>
    </source>
</evidence>
<accession>A0A4Y5UGN7</accession>
<evidence type="ECO:0000313" key="4">
    <source>
        <dbReference type="EMBL" id="QDC23135.1"/>
    </source>
</evidence>
<keyword evidence="1" id="KW-0732">Signal</keyword>
<dbReference type="EMBL" id="MH754600">
    <property type="protein sequence ID" value="QDC23135.1"/>
    <property type="molecule type" value="mRNA"/>
</dbReference>
<feature type="chain" id="PRO_5036129427" evidence="1">
    <location>
        <begin position="22"/>
        <end position="130"/>
    </location>
</feature>
<evidence type="ECO:0000313" key="2">
    <source>
        <dbReference type="EMBL" id="QDC23133.1"/>
    </source>
</evidence>
<dbReference type="AlphaFoldDB" id="A0A4Y5UGN7"/>
<sequence precursor="true">MKISILFLGVICFFSLQETEGAGLLNDVGPFEDPDPDLFQAEDSAMEEPRGCEYNMGKECKDDCDCCVNISKCNCMLGSYLCSCGYGDRYTCLDKVRKCTKNRPHECPLPDLLPTRGKGPNYGNIMNRLP</sequence>